<dbReference type="InterPro" id="IPR010987">
    <property type="entry name" value="Glutathione-S-Trfase_C-like"/>
</dbReference>
<evidence type="ECO:0000259" key="2">
    <source>
        <dbReference type="PROSITE" id="PS50405"/>
    </source>
</evidence>
<dbReference type="SUPFAM" id="SSF52833">
    <property type="entry name" value="Thioredoxin-like"/>
    <property type="match status" value="1"/>
</dbReference>
<dbReference type="EMBL" id="UINC01001394">
    <property type="protein sequence ID" value="SUZ79603.1"/>
    <property type="molecule type" value="Genomic_DNA"/>
</dbReference>
<dbReference type="InterPro" id="IPR004045">
    <property type="entry name" value="Glutathione_S-Trfase_N"/>
</dbReference>
<dbReference type="InterPro" id="IPR034345">
    <property type="entry name" value="Gtt2-like_N"/>
</dbReference>
<dbReference type="GO" id="GO:0005737">
    <property type="term" value="C:cytoplasm"/>
    <property type="evidence" value="ECO:0007669"/>
    <property type="project" value="TreeGrafter"/>
</dbReference>
<dbReference type="InterPro" id="IPR050802">
    <property type="entry name" value="EF-GSTs"/>
</dbReference>
<organism evidence="3">
    <name type="scientific">marine metagenome</name>
    <dbReference type="NCBI Taxonomy" id="408172"/>
    <lineage>
        <taxon>unclassified sequences</taxon>
        <taxon>metagenomes</taxon>
        <taxon>ecological metagenomes</taxon>
    </lineage>
</organism>
<name>A0A381QPY4_9ZZZZ</name>
<dbReference type="Pfam" id="PF02798">
    <property type="entry name" value="GST_N"/>
    <property type="match status" value="1"/>
</dbReference>
<dbReference type="PROSITE" id="PS50405">
    <property type="entry name" value="GST_CTER"/>
    <property type="match status" value="1"/>
</dbReference>
<gene>
    <name evidence="3" type="ORF">METZ01_LOCUS32457</name>
</gene>
<feature type="domain" description="GST C-terminal" evidence="2">
    <location>
        <begin position="86"/>
        <end position="203"/>
    </location>
</feature>
<evidence type="ECO:0000313" key="3">
    <source>
        <dbReference type="EMBL" id="SUZ79603.1"/>
    </source>
</evidence>
<dbReference type="PANTHER" id="PTHR43986:SF1">
    <property type="entry name" value="ELONGATION FACTOR 1-GAMMA"/>
    <property type="match status" value="1"/>
</dbReference>
<proteinExistence type="predicted"/>
<dbReference type="GO" id="GO:0006414">
    <property type="term" value="P:translational elongation"/>
    <property type="evidence" value="ECO:0007669"/>
    <property type="project" value="TreeGrafter"/>
</dbReference>
<dbReference type="PANTHER" id="PTHR43986">
    <property type="entry name" value="ELONGATION FACTOR 1-GAMMA"/>
    <property type="match status" value="1"/>
</dbReference>
<dbReference type="Gene3D" id="3.40.30.10">
    <property type="entry name" value="Glutaredoxin"/>
    <property type="match status" value="1"/>
</dbReference>
<dbReference type="PROSITE" id="PS50404">
    <property type="entry name" value="GST_NTER"/>
    <property type="match status" value="1"/>
</dbReference>
<dbReference type="GO" id="GO:0005634">
    <property type="term" value="C:nucleus"/>
    <property type="evidence" value="ECO:0007669"/>
    <property type="project" value="TreeGrafter"/>
</dbReference>
<dbReference type="InterPro" id="IPR036249">
    <property type="entry name" value="Thioredoxin-like_sf"/>
</dbReference>
<evidence type="ECO:0000259" key="1">
    <source>
        <dbReference type="PROSITE" id="PS50404"/>
    </source>
</evidence>
<dbReference type="InterPro" id="IPR040079">
    <property type="entry name" value="Glutathione_S-Trfase"/>
</dbReference>
<dbReference type="CDD" id="cd03051">
    <property type="entry name" value="GST_N_GTT2_like"/>
    <property type="match status" value="1"/>
</dbReference>
<reference evidence="3" key="1">
    <citation type="submission" date="2018-05" db="EMBL/GenBank/DDBJ databases">
        <authorList>
            <person name="Lanie J.A."/>
            <person name="Ng W.-L."/>
            <person name="Kazmierczak K.M."/>
            <person name="Andrzejewski T.M."/>
            <person name="Davidsen T.M."/>
            <person name="Wayne K.J."/>
            <person name="Tettelin H."/>
            <person name="Glass J.I."/>
            <person name="Rusch D."/>
            <person name="Podicherti R."/>
            <person name="Tsui H.-C.T."/>
            <person name="Winkler M.E."/>
        </authorList>
    </citation>
    <scope>NUCLEOTIDE SEQUENCE</scope>
</reference>
<dbReference type="SFLD" id="SFLDG00358">
    <property type="entry name" value="Main_(cytGST)"/>
    <property type="match status" value="1"/>
</dbReference>
<feature type="domain" description="GST N-terminal" evidence="1">
    <location>
        <begin position="1"/>
        <end position="81"/>
    </location>
</feature>
<accession>A0A381QPY4</accession>
<evidence type="ECO:0008006" key="4">
    <source>
        <dbReference type="Google" id="ProtNLM"/>
    </source>
</evidence>
<sequence>VKLYDLPPSPNARRVRIFIAEKGLEIPIVPVNMMTGENQSEDYLAKNSLGKMPLLELDDGTCIAESAAICRYLEEMNPNPPLMGRNPLERALVEMWHRRMELEFLIPMITIFLHTGEMWKDRVTQIPQVAETGILNVKERMEWLDRELDGKEFITGEDYTVADIAAQCAFVMGKAALGLRIAEDQLNLSNWFTRVSSRPTARA</sequence>
<dbReference type="InterPro" id="IPR036282">
    <property type="entry name" value="Glutathione-S-Trfase_C_sf"/>
</dbReference>
<feature type="non-terminal residue" evidence="3">
    <location>
        <position position="1"/>
    </location>
</feature>
<dbReference type="SFLD" id="SFLDS00019">
    <property type="entry name" value="Glutathione_Transferase_(cytos"/>
    <property type="match status" value="1"/>
</dbReference>
<dbReference type="Gene3D" id="1.20.1050.10">
    <property type="match status" value="1"/>
</dbReference>
<dbReference type="SUPFAM" id="SSF47616">
    <property type="entry name" value="GST C-terminal domain-like"/>
    <property type="match status" value="1"/>
</dbReference>
<protein>
    <recommendedName>
        <fullName evidence="4">GST N-terminal domain-containing protein</fullName>
    </recommendedName>
</protein>
<dbReference type="AlphaFoldDB" id="A0A381QPY4"/>
<dbReference type="Pfam" id="PF00043">
    <property type="entry name" value="GST_C"/>
    <property type="match status" value="1"/>
</dbReference>
<dbReference type="InterPro" id="IPR004046">
    <property type="entry name" value="GST_C"/>
</dbReference>